<evidence type="ECO:0000256" key="8">
    <source>
        <dbReference type="PIRSR" id="PIRSR001589-2"/>
    </source>
</evidence>
<keyword evidence="1 7" id="KW-0028">Amino-acid biosynthesis</keyword>
<accession>A0A2P5I3G4</accession>
<keyword evidence="11" id="KW-1185">Reference proteome</keyword>
<sequence>MCGIHAVISASHPAEITANLRRRLCNRGPDHIATHETQLVDGAATTHLAFTSSVLALRGDHVAQQPFIDPESGCVFCWNGEAWKIRHHSISGNDGEAIASLLGQAVRRDVEEREAAILEVLRSIDGPFAFVFFDKPSGKVYYGRDRLGRRSLVLCVGDERVTLSSITDAADPQWSEVEADGIYVLDAAKIDSCHSLEDAHRATTRLGWLDEDDAVDFVSNIGRFNSDVPKEKICLATDSPSVKALRKQLTESLRLRVLDVPLPPGADEPQKTARVAVLFSGGLDCTVIARMCHDLVPLDQPIDLINVAFENPRVAANAQKLRGQEDSGPFDIYEACPDRMTGRKSFAELQEVCAGRAWKFIAVNVPYSEYLSHKAEVVSLIFPHNTEMDLSIACALYFSARGQGMAFTDATTTAPADCTTGARVLLSGLGADELFGGYQRHATAYQRQGYPGLVDELRLDVSRLGKRNLGRDDRVMSHWGKEVRFPYLDEELVCWAIGTPAWEKCDFSNADGLVEPGKRVLRLLSMELGMGRVASEKKRAIQFGSRTAKMESGKVKGTTLLS</sequence>
<dbReference type="PANTHER" id="PTHR45937:SF1">
    <property type="entry name" value="ASPARAGINE SYNTHETASE DOMAIN-CONTAINING PROTEIN 1"/>
    <property type="match status" value="1"/>
</dbReference>
<dbReference type="GO" id="GO:0005524">
    <property type="term" value="F:ATP binding"/>
    <property type="evidence" value="ECO:0007669"/>
    <property type="project" value="UniProtKB-KW"/>
</dbReference>
<feature type="binding site" evidence="8">
    <location>
        <position position="332"/>
    </location>
    <ligand>
        <name>ATP</name>
        <dbReference type="ChEBI" id="CHEBI:30616"/>
    </ligand>
</feature>
<comment type="caution">
    <text evidence="10">The sequence shown here is derived from an EMBL/GenBank/DDBJ whole genome shotgun (WGS) entry which is preliminary data.</text>
</comment>
<dbReference type="PANTHER" id="PTHR45937">
    <property type="entry name" value="ASPARAGINE SYNTHETASE DOMAIN-CONTAINING PROTEIN 1"/>
    <property type="match status" value="1"/>
</dbReference>
<dbReference type="Gene3D" id="3.60.20.10">
    <property type="entry name" value="Glutamine Phosphoribosylpyrophosphate, subunit 1, domain 1"/>
    <property type="match status" value="1"/>
</dbReference>
<dbReference type="Proteomes" id="UP000094444">
    <property type="component" value="Unassembled WGS sequence"/>
</dbReference>
<protein>
    <recommendedName>
        <fullName evidence="9">Glutamine amidotransferase type-2 domain-containing protein</fullName>
    </recommendedName>
</protein>
<gene>
    <name evidence="10" type="ORF">DHEL01_v204574</name>
</gene>
<dbReference type="SUPFAM" id="SSF56235">
    <property type="entry name" value="N-terminal nucleophile aminohydrolases (Ntn hydrolases)"/>
    <property type="match status" value="1"/>
</dbReference>
<dbReference type="InParanoid" id="A0A2P5I3G4"/>
<dbReference type="InterPro" id="IPR051857">
    <property type="entry name" value="Asn_synthetase_domain"/>
</dbReference>
<dbReference type="GO" id="GO:0006529">
    <property type="term" value="P:asparagine biosynthetic process"/>
    <property type="evidence" value="ECO:0007669"/>
    <property type="project" value="UniProtKB-KW"/>
</dbReference>
<dbReference type="PIRSF" id="PIRSF001589">
    <property type="entry name" value="Asn_synthetase_glu-h"/>
    <property type="match status" value="1"/>
</dbReference>
<dbReference type="Gene3D" id="3.40.50.620">
    <property type="entry name" value="HUPs"/>
    <property type="match status" value="1"/>
</dbReference>
<dbReference type="InterPro" id="IPR001962">
    <property type="entry name" value="Asn_synthase"/>
</dbReference>
<feature type="binding site" evidence="8">
    <location>
        <begin position="427"/>
        <end position="428"/>
    </location>
    <ligand>
        <name>ATP</name>
        <dbReference type="ChEBI" id="CHEBI:30616"/>
    </ligand>
</feature>
<proteinExistence type="predicted"/>
<keyword evidence="3 6" id="KW-0067">ATP-binding</keyword>
<dbReference type="SUPFAM" id="SSF52402">
    <property type="entry name" value="Adenine nucleotide alpha hydrolases-like"/>
    <property type="match status" value="1"/>
</dbReference>
<evidence type="ECO:0000259" key="9">
    <source>
        <dbReference type="PROSITE" id="PS51278"/>
    </source>
</evidence>
<dbReference type="GO" id="GO:0004066">
    <property type="term" value="F:asparagine synthase (glutamine-hydrolyzing) activity"/>
    <property type="evidence" value="ECO:0007669"/>
    <property type="project" value="InterPro"/>
</dbReference>
<dbReference type="CDD" id="cd01991">
    <property type="entry name" value="Asn_synthase_B_C"/>
    <property type="match status" value="1"/>
</dbReference>
<dbReference type="InterPro" id="IPR029055">
    <property type="entry name" value="Ntn_hydrolases_N"/>
</dbReference>
<dbReference type="EMBL" id="MAVT02000307">
    <property type="protein sequence ID" value="POS77037.1"/>
    <property type="molecule type" value="Genomic_DNA"/>
</dbReference>
<evidence type="ECO:0000256" key="3">
    <source>
        <dbReference type="ARBA" id="ARBA00022840"/>
    </source>
</evidence>
<dbReference type="InterPro" id="IPR014729">
    <property type="entry name" value="Rossmann-like_a/b/a_fold"/>
</dbReference>
<evidence type="ECO:0000256" key="1">
    <source>
        <dbReference type="ARBA" id="ARBA00022605"/>
    </source>
</evidence>
<feature type="domain" description="Glutamine amidotransferase type-2" evidence="9">
    <location>
        <begin position="2"/>
        <end position="220"/>
    </location>
</feature>
<evidence type="ECO:0000313" key="11">
    <source>
        <dbReference type="Proteomes" id="UP000094444"/>
    </source>
</evidence>
<name>A0A2P5I3G4_DIAHE</name>
<feature type="active site" description="For GATase activity" evidence="7">
    <location>
        <position position="2"/>
    </location>
</feature>
<dbReference type="AlphaFoldDB" id="A0A2P5I3G4"/>
<keyword evidence="2 6" id="KW-0547">Nucleotide-binding</keyword>
<evidence type="ECO:0000256" key="2">
    <source>
        <dbReference type="ARBA" id="ARBA00022741"/>
    </source>
</evidence>
<dbReference type="CDD" id="cd03766">
    <property type="entry name" value="Gn_AT_II_novel"/>
    <property type="match status" value="1"/>
</dbReference>
<feature type="binding site" evidence="8">
    <location>
        <position position="94"/>
    </location>
    <ligand>
        <name>L-glutamine</name>
        <dbReference type="ChEBI" id="CHEBI:58359"/>
    </ligand>
</feature>
<dbReference type="Pfam" id="PF00733">
    <property type="entry name" value="Asn_synthase"/>
    <property type="match status" value="2"/>
</dbReference>
<dbReference type="Pfam" id="PF13537">
    <property type="entry name" value="GATase_7"/>
    <property type="match status" value="1"/>
</dbReference>
<dbReference type="FunCoup" id="A0A2P5I3G4">
    <property type="interactions" value="754"/>
</dbReference>
<dbReference type="InterPro" id="IPR006426">
    <property type="entry name" value="Asn_synth_AEB"/>
</dbReference>
<evidence type="ECO:0000256" key="6">
    <source>
        <dbReference type="PIRNR" id="PIRNR001589"/>
    </source>
</evidence>
<evidence type="ECO:0000313" key="10">
    <source>
        <dbReference type="EMBL" id="POS77037.1"/>
    </source>
</evidence>
<feature type="binding site" evidence="8">
    <location>
        <position position="278"/>
    </location>
    <ligand>
        <name>ATP</name>
        <dbReference type="ChEBI" id="CHEBI:30616"/>
    </ligand>
</feature>
<dbReference type="PROSITE" id="PS51278">
    <property type="entry name" value="GATASE_TYPE_2"/>
    <property type="match status" value="1"/>
</dbReference>
<reference evidence="10" key="1">
    <citation type="submission" date="2017-09" db="EMBL/GenBank/DDBJ databases">
        <title>Polyketide synthases of a Diaporthe helianthi virulent isolate.</title>
        <authorList>
            <person name="Baroncelli R."/>
        </authorList>
    </citation>
    <scope>NUCLEOTIDE SEQUENCE [LARGE SCALE GENOMIC DNA]</scope>
    <source>
        <strain evidence="10">7/96</strain>
    </source>
</reference>
<dbReference type="OrthoDB" id="10252281at2759"/>
<dbReference type="STRING" id="158607.A0A2P5I3G4"/>
<evidence type="ECO:0000256" key="4">
    <source>
        <dbReference type="ARBA" id="ARBA00022888"/>
    </source>
</evidence>
<keyword evidence="5 7" id="KW-0315">Glutamine amidotransferase</keyword>
<evidence type="ECO:0000256" key="7">
    <source>
        <dbReference type="PIRSR" id="PIRSR001589-1"/>
    </source>
</evidence>
<evidence type="ECO:0000256" key="5">
    <source>
        <dbReference type="ARBA" id="ARBA00022962"/>
    </source>
</evidence>
<dbReference type="InterPro" id="IPR017932">
    <property type="entry name" value="GATase_2_dom"/>
</dbReference>
<keyword evidence="4 7" id="KW-0061">Asparagine biosynthesis</keyword>
<organism evidence="10 11">
    <name type="scientific">Diaporthe helianthi</name>
    <dbReference type="NCBI Taxonomy" id="158607"/>
    <lineage>
        <taxon>Eukaryota</taxon>
        <taxon>Fungi</taxon>
        <taxon>Dikarya</taxon>
        <taxon>Ascomycota</taxon>
        <taxon>Pezizomycotina</taxon>
        <taxon>Sordariomycetes</taxon>
        <taxon>Sordariomycetidae</taxon>
        <taxon>Diaporthales</taxon>
        <taxon>Diaporthaceae</taxon>
        <taxon>Diaporthe</taxon>
    </lineage>
</organism>